<feature type="transmembrane region" description="Helical" evidence="7">
    <location>
        <begin position="181"/>
        <end position="202"/>
    </location>
</feature>
<evidence type="ECO:0000256" key="3">
    <source>
        <dbReference type="ARBA" id="ARBA00022475"/>
    </source>
</evidence>
<dbReference type="GO" id="GO:0005886">
    <property type="term" value="C:plasma membrane"/>
    <property type="evidence" value="ECO:0007669"/>
    <property type="project" value="UniProtKB-SubCell"/>
</dbReference>
<dbReference type="SUPFAM" id="SSF103481">
    <property type="entry name" value="Multidrug resistance efflux transporter EmrE"/>
    <property type="match status" value="2"/>
</dbReference>
<keyword evidence="10" id="KW-1185">Reference proteome</keyword>
<evidence type="ECO:0000256" key="2">
    <source>
        <dbReference type="ARBA" id="ARBA00007362"/>
    </source>
</evidence>
<evidence type="ECO:0000256" key="6">
    <source>
        <dbReference type="ARBA" id="ARBA00023136"/>
    </source>
</evidence>
<comment type="subcellular location">
    <subcellularLocation>
        <location evidence="1">Cell membrane</location>
        <topology evidence="1">Multi-pass membrane protein</topology>
    </subcellularLocation>
</comment>
<comment type="similarity">
    <text evidence="2">Belongs to the EamA transporter family.</text>
</comment>
<evidence type="ECO:0000256" key="1">
    <source>
        <dbReference type="ARBA" id="ARBA00004651"/>
    </source>
</evidence>
<feature type="domain" description="EamA" evidence="8">
    <location>
        <begin position="7"/>
        <end position="138"/>
    </location>
</feature>
<dbReference type="PANTHER" id="PTHR32322:SF18">
    <property type="entry name" value="S-ADENOSYLMETHIONINE_S-ADENOSYLHOMOCYSTEINE TRANSPORTER"/>
    <property type="match status" value="1"/>
</dbReference>
<evidence type="ECO:0000259" key="8">
    <source>
        <dbReference type="Pfam" id="PF00892"/>
    </source>
</evidence>
<feature type="transmembrane region" description="Helical" evidence="7">
    <location>
        <begin position="34"/>
        <end position="54"/>
    </location>
</feature>
<dbReference type="RefSeq" id="WP_108024039.1">
    <property type="nucleotide sequence ID" value="NZ_QBKR01000014.1"/>
</dbReference>
<dbReference type="InterPro" id="IPR050638">
    <property type="entry name" value="AA-Vitamin_Transporters"/>
</dbReference>
<keyword evidence="6 7" id="KW-0472">Membrane</keyword>
<feature type="transmembrane region" description="Helical" evidence="7">
    <location>
        <begin position="271"/>
        <end position="291"/>
    </location>
</feature>
<sequence length="317" mass="34617">MGLRAVYLVMTLNMLIWGLNTVALKVLVQHLAPLTMQSLRIMLAGVVLLLFLRWRKQWRRPASGEWRYLWGAILLGVVGHHSCLALGLERTTATNAALILALLPLSTTLLSALFLKDRITGQRAAGIFMGIVGVAFVVLRGSGELNGHLAGDLWVFGAMATQAASFIYIKKATDTLDAKQVTSLMFLFGPVGIFIVSLFLHPRGVADLTGAPGWIWWVFLASSVIATGLGHMLYNSAIHRLGPGQSAIFTNLTPFFAVVGSVLFLKEQIHPSQIIGFLLITAGVFLGSGAAEQRHRFRLPFLRPARRTDFESRTSGN</sequence>
<dbReference type="Pfam" id="PF00892">
    <property type="entry name" value="EamA"/>
    <property type="match status" value="2"/>
</dbReference>
<dbReference type="InterPro" id="IPR000620">
    <property type="entry name" value="EamA_dom"/>
</dbReference>
<keyword evidence="4 7" id="KW-0812">Transmembrane</keyword>
<keyword evidence="3" id="KW-1003">Cell membrane</keyword>
<dbReference type="Gene3D" id="1.10.3730.20">
    <property type="match status" value="1"/>
</dbReference>
<name>A0A2T6BS47_9BACL</name>
<accession>A0A2T6BS47</accession>
<feature type="transmembrane region" description="Helical" evidence="7">
    <location>
        <begin position="246"/>
        <end position="265"/>
    </location>
</feature>
<protein>
    <submittedName>
        <fullName evidence="9">Drug/metabolite transporter (DMT)-like permease</fullName>
    </submittedName>
</protein>
<evidence type="ECO:0000313" key="10">
    <source>
        <dbReference type="Proteomes" id="UP000244240"/>
    </source>
</evidence>
<organism evidence="9 10">
    <name type="scientific">Melghirimyces profundicolus</name>
    <dbReference type="NCBI Taxonomy" id="1242148"/>
    <lineage>
        <taxon>Bacteria</taxon>
        <taxon>Bacillati</taxon>
        <taxon>Bacillota</taxon>
        <taxon>Bacilli</taxon>
        <taxon>Bacillales</taxon>
        <taxon>Thermoactinomycetaceae</taxon>
        <taxon>Melghirimyces</taxon>
    </lineage>
</organism>
<feature type="transmembrane region" description="Helical" evidence="7">
    <location>
        <begin position="7"/>
        <end position="28"/>
    </location>
</feature>
<dbReference type="Proteomes" id="UP000244240">
    <property type="component" value="Unassembled WGS sequence"/>
</dbReference>
<feature type="transmembrane region" description="Helical" evidence="7">
    <location>
        <begin position="124"/>
        <end position="141"/>
    </location>
</feature>
<evidence type="ECO:0000256" key="7">
    <source>
        <dbReference type="SAM" id="Phobius"/>
    </source>
</evidence>
<gene>
    <name evidence="9" type="ORF">C8P63_11448</name>
</gene>
<dbReference type="EMBL" id="QBKR01000014">
    <property type="protein sequence ID" value="PTX58866.1"/>
    <property type="molecule type" value="Genomic_DNA"/>
</dbReference>
<feature type="transmembrane region" description="Helical" evidence="7">
    <location>
        <begin position="94"/>
        <end position="115"/>
    </location>
</feature>
<dbReference type="OrthoDB" id="4529062at2"/>
<keyword evidence="5 7" id="KW-1133">Transmembrane helix</keyword>
<feature type="transmembrane region" description="Helical" evidence="7">
    <location>
        <begin position="153"/>
        <end position="169"/>
    </location>
</feature>
<proteinExistence type="inferred from homology"/>
<dbReference type="InterPro" id="IPR037185">
    <property type="entry name" value="EmrE-like"/>
</dbReference>
<feature type="transmembrane region" description="Helical" evidence="7">
    <location>
        <begin position="66"/>
        <end position="88"/>
    </location>
</feature>
<evidence type="ECO:0000256" key="5">
    <source>
        <dbReference type="ARBA" id="ARBA00022989"/>
    </source>
</evidence>
<feature type="transmembrane region" description="Helical" evidence="7">
    <location>
        <begin position="214"/>
        <end position="234"/>
    </location>
</feature>
<evidence type="ECO:0000256" key="4">
    <source>
        <dbReference type="ARBA" id="ARBA00022692"/>
    </source>
</evidence>
<comment type="caution">
    <text evidence="9">The sequence shown here is derived from an EMBL/GenBank/DDBJ whole genome shotgun (WGS) entry which is preliminary data.</text>
</comment>
<feature type="domain" description="EamA" evidence="8">
    <location>
        <begin position="150"/>
        <end position="286"/>
    </location>
</feature>
<dbReference type="AlphaFoldDB" id="A0A2T6BS47"/>
<evidence type="ECO:0000313" key="9">
    <source>
        <dbReference type="EMBL" id="PTX58866.1"/>
    </source>
</evidence>
<reference evidence="9 10" key="1">
    <citation type="submission" date="2018-04" db="EMBL/GenBank/DDBJ databases">
        <title>Genomic Encyclopedia of Archaeal and Bacterial Type Strains, Phase II (KMG-II): from individual species to whole genera.</title>
        <authorList>
            <person name="Goeker M."/>
        </authorList>
    </citation>
    <scope>NUCLEOTIDE SEQUENCE [LARGE SCALE GENOMIC DNA]</scope>
    <source>
        <strain evidence="9 10">DSM 45787</strain>
    </source>
</reference>
<dbReference type="PANTHER" id="PTHR32322">
    <property type="entry name" value="INNER MEMBRANE TRANSPORTER"/>
    <property type="match status" value="1"/>
</dbReference>